<dbReference type="CDD" id="cd18597">
    <property type="entry name" value="ABC_6TM_YOR1_D1_like"/>
    <property type="match status" value="1"/>
</dbReference>
<feature type="compositionally biased region" description="Acidic residues" evidence="10">
    <location>
        <begin position="807"/>
        <end position="818"/>
    </location>
</feature>
<dbReference type="Pfam" id="PF00664">
    <property type="entry name" value="ABC_membrane"/>
    <property type="match status" value="2"/>
</dbReference>
<feature type="transmembrane region" description="Helical" evidence="11">
    <location>
        <begin position="880"/>
        <end position="905"/>
    </location>
</feature>
<evidence type="ECO:0000259" key="12">
    <source>
        <dbReference type="PROSITE" id="PS50893"/>
    </source>
</evidence>
<dbReference type="CDD" id="cd03244">
    <property type="entry name" value="ABCC_MRP_domain2"/>
    <property type="match status" value="1"/>
</dbReference>
<dbReference type="FunFam" id="1.20.1560.10:FF:000010">
    <property type="entry name" value="Multidrug resistance-associated ABC transporter"/>
    <property type="match status" value="1"/>
</dbReference>
<dbReference type="InterPro" id="IPR027417">
    <property type="entry name" value="P-loop_NTPase"/>
</dbReference>
<evidence type="ECO:0000256" key="5">
    <source>
        <dbReference type="ARBA" id="ARBA00022741"/>
    </source>
</evidence>
<feature type="transmembrane region" description="Helical" evidence="11">
    <location>
        <begin position="996"/>
        <end position="1023"/>
    </location>
</feature>
<keyword evidence="5" id="KW-0547">Nucleotide-binding</keyword>
<evidence type="ECO:0000256" key="8">
    <source>
        <dbReference type="ARBA" id="ARBA00023026"/>
    </source>
</evidence>
<keyword evidence="4 11" id="KW-0812">Transmembrane</keyword>
<dbReference type="OrthoDB" id="6500128at2759"/>
<feature type="domain" description="ABC transmembrane type-1" evidence="13">
    <location>
        <begin position="885"/>
        <end position="1169"/>
    </location>
</feature>
<dbReference type="FunFam" id="3.40.50.300:FF:000997">
    <property type="entry name" value="Multidrug resistance-associated protein 1"/>
    <property type="match status" value="1"/>
</dbReference>
<feature type="region of interest" description="Disordered" evidence="10">
    <location>
        <begin position="807"/>
        <end position="835"/>
    </location>
</feature>
<dbReference type="FunFam" id="3.40.50.300:FF:000565">
    <property type="entry name" value="ABC bile acid transporter"/>
    <property type="match status" value="1"/>
</dbReference>
<keyword evidence="3" id="KW-0813">Transport</keyword>
<protein>
    <recommendedName>
        <fullName evidence="16">ABC transporter</fullName>
    </recommendedName>
</protein>
<keyword evidence="15" id="KW-1185">Reference proteome</keyword>
<keyword evidence="6" id="KW-0067">ATP-binding</keyword>
<evidence type="ECO:0000256" key="7">
    <source>
        <dbReference type="ARBA" id="ARBA00022989"/>
    </source>
</evidence>
<feature type="compositionally biased region" description="Basic and acidic residues" evidence="10">
    <location>
        <begin position="10"/>
        <end position="26"/>
    </location>
</feature>
<feature type="transmembrane region" description="Helical" evidence="11">
    <location>
        <begin position="441"/>
        <end position="464"/>
    </location>
</feature>
<dbReference type="PANTHER" id="PTHR24223">
    <property type="entry name" value="ATP-BINDING CASSETTE SUB-FAMILY C"/>
    <property type="match status" value="1"/>
</dbReference>
<feature type="domain" description="ABC transmembrane type-1" evidence="13">
    <location>
        <begin position="202"/>
        <end position="469"/>
    </location>
</feature>
<sequence length="1478" mass="163962">MSKSESPSLKSDKESSDSHEVAKKPEQGSPQVPGHNRSWWQRVPFTSTKTPPPLKSLDDSVLIPEATANFISIITFGWITPLLSLGYARPLEAPDLFKLQSDRGAAHIAKLITDSFDRRTQEANEYNIKLANGEIGPGFKGVWWSLLGKKEEKEAEWREKTGKKKASLVWAMNDSVKWWFWSAGLLKVVGDTAQVTSPLVAIIKFATDSYFGHRSGGESIPGIGVGIGLTFTLFIMQIIASLCTHHFFYRSTSAGVLLRGGLITAIYDRSLRLTSRARSTLTNGKLVNHISTDVSRIDFCAGFFHMSWTAPIQMIICLILLLINLGPSALAGFAFFVLGTPVQTYVMKKLFALRRKSMEWTDKRAKLLQELLGGMKVIKFFAWEVPFLGRITQYRRNEMAYIRTLLVIRSANNAVAMSMPVLASVLAFITYSATGHTLEPGVIFTSLSLFNLLRLPLMFLPVAFSSIADAANATGRLYGVFEAELLEKTHTVDPSIDHALEVKAASFTWDAPPPDEGRKPGKKTGGLMKSSKTKAKAKAQSASDEKQRTADLDQKAKNEEDRIFKMNDITLNIPRGQLVAIVGPVGSGKTSLLQGLIGEMRKTSGDIVFGGNVGYCPQSAWIQACTVRHIHKQRRTDNATIRENICFGRPFEEDRCWKAVRDACLEPDLEMLPHGDLTEVGEKGISLSGGQKQRINICRAIYCDTEIQIFDASHGVYFVFIFSDNDPLSALDAHVGKAVFQNVLQNSLSGKTRILVTHALHFLPQVDYVYVIADGAIAEQGTYADLMAHKGEFSAFIDEFGAAEEEEEKGLKDEEDAIDEVRSSTKGKEGAVQLKREKERLDKTKSPVGGIALMQTEERNTGAIAWDIYKDYIKAGHGEVIVPLLLLSLILLQTATVLSSYWLVWWQERPMGLYAMLGVSQAIFSFAMGATFALLTYFASQSLHKEAIKRVMHAPMSFFETTPLGRIMNRFSKDIDTIDNMLGDALRMFMGTFSSILGAIILISVVLPWFLIGVFVILLGYVYAAAFYRASARELKVRSIFLIIRLIYLQLLFQRLDAVLRSSLYSHFSESLSGLATIRAYGEADRFRSDNEHRVDVENRAYWLTVTNQRWLGIRLDFLGALLTFIVAMLAVGTRFSISPSQTGLVLSYILSVQQAFGWMVRQSAEVENDMNSVERIVYYATCVEQEAPHEIPDKQPPSSWPADGRLVLKDVVLNYRPDLPAVLKGISMTVAAGEKIGIVGRTGAGKSSIMTALYRIVELTSGSVVLDDIDISTIGLTDLRKNLAIIPQDPVISGTLRTNLDPFNLHDDATLWDALKRAHLVESSKHDSMITSEDETPSGTQTPVNRFSLDTVIEDEGGNLSVGQRSLVSLARALVKNAKVIILDEATASVDYETDRKIQDTIAYEFKDRTILCIAHRLRTIIAYDRICVLDAGQIAEFDTPTNLYDKPDGIFRGMCERSSITIDDIKLASKALQNDD</sequence>
<dbReference type="InterPro" id="IPR050173">
    <property type="entry name" value="ABC_transporter_C-like"/>
</dbReference>
<organism evidence="14 15">
    <name type="scientific">Psilocybe cyanescens</name>
    <dbReference type="NCBI Taxonomy" id="93625"/>
    <lineage>
        <taxon>Eukaryota</taxon>
        <taxon>Fungi</taxon>
        <taxon>Dikarya</taxon>
        <taxon>Basidiomycota</taxon>
        <taxon>Agaricomycotina</taxon>
        <taxon>Agaricomycetes</taxon>
        <taxon>Agaricomycetidae</taxon>
        <taxon>Agaricales</taxon>
        <taxon>Agaricineae</taxon>
        <taxon>Strophariaceae</taxon>
        <taxon>Psilocybe</taxon>
    </lineage>
</organism>
<dbReference type="Pfam" id="PF00005">
    <property type="entry name" value="ABC_tran"/>
    <property type="match status" value="2"/>
</dbReference>
<proteinExistence type="inferred from homology"/>
<dbReference type="PROSITE" id="PS00211">
    <property type="entry name" value="ABC_TRANSPORTER_1"/>
    <property type="match status" value="2"/>
</dbReference>
<dbReference type="STRING" id="93625.A0A409WY35"/>
<feature type="domain" description="ABC transporter" evidence="12">
    <location>
        <begin position="1207"/>
        <end position="1458"/>
    </location>
</feature>
<dbReference type="GO" id="GO:0016887">
    <property type="term" value="F:ATP hydrolysis activity"/>
    <property type="evidence" value="ECO:0007669"/>
    <property type="project" value="InterPro"/>
</dbReference>
<evidence type="ECO:0000256" key="2">
    <source>
        <dbReference type="ARBA" id="ARBA00009726"/>
    </source>
</evidence>
<evidence type="ECO:0000259" key="13">
    <source>
        <dbReference type="PROSITE" id="PS50929"/>
    </source>
</evidence>
<evidence type="ECO:0000313" key="14">
    <source>
        <dbReference type="EMBL" id="PPQ83434.1"/>
    </source>
</evidence>
<feature type="region of interest" description="Disordered" evidence="10">
    <location>
        <begin position="1"/>
        <end position="45"/>
    </location>
</feature>
<evidence type="ECO:0000256" key="9">
    <source>
        <dbReference type="ARBA" id="ARBA00023136"/>
    </source>
</evidence>
<keyword evidence="9 11" id="KW-0472">Membrane</keyword>
<feature type="transmembrane region" description="Helical" evidence="11">
    <location>
        <begin position="220"/>
        <end position="241"/>
    </location>
</feature>
<dbReference type="FunFam" id="1.20.1560.10:FF:000061">
    <property type="entry name" value="ATP-binding cassette transporter YOR1"/>
    <property type="match status" value="1"/>
</dbReference>
<keyword evidence="8" id="KW-0843">Virulence</keyword>
<dbReference type="GO" id="GO:0016020">
    <property type="term" value="C:membrane"/>
    <property type="evidence" value="ECO:0007669"/>
    <property type="project" value="UniProtKB-SubCell"/>
</dbReference>
<comment type="similarity">
    <text evidence="2">Belongs to the ABC transporter superfamily. ABCC family. Conjugate transporter (TC 3.A.1.208) subfamily.</text>
</comment>
<dbReference type="InterPro" id="IPR003593">
    <property type="entry name" value="AAA+_ATPase"/>
</dbReference>
<evidence type="ECO:0008006" key="16">
    <source>
        <dbReference type="Google" id="ProtNLM"/>
    </source>
</evidence>
<comment type="subcellular location">
    <subcellularLocation>
        <location evidence="1">Membrane</location>
        <topology evidence="1">Multi-pass membrane protein</topology>
    </subcellularLocation>
</comment>
<dbReference type="EMBL" id="NHYD01003015">
    <property type="protein sequence ID" value="PPQ83434.1"/>
    <property type="molecule type" value="Genomic_DNA"/>
</dbReference>
<feature type="compositionally biased region" description="Basic and acidic residues" evidence="10">
    <location>
        <begin position="819"/>
        <end position="835"/>
    </location>
</feature>
<comment type="caution">
    <text evidence="14">The sequence shown here is derived from an EMBL/GenBank/DDBJ whole genome shotgun (WGS) entry which is preliminary data.</text>
</comment>
<evidence type="ECO:0000256" key="11">
    <source>
        <dbReference type="SAM" id="Phobius"/>
    </source>
</evidence>
<feature type="transmembrane region" description="Helical" evidence="11">
    <location>
        <begin position="911"/>
        <end position="940"/>
    </location>
</feature>
<dbReference type="SUPFAM" id="SSF90123">
    <property type="entry name" value="ABC transporter transmembrane region"/>
    <property type="match status" value="2"/>
</dbReference>
<evidence type="ECO:0000256" key="1">
    <source>
        <dbReference type="ARBA" id="ARBA00004141"/>
    </source>
</evidence>
<feature type="domain" description="ABC transporter" evidence="12">
    <location>
        <begin position="547"/>
        <end position="799"/>
    </location>
</feature>
<dbReference type="SUPFAM" id="SSF52540">
    <property type="entry name" value="P-loop containing nucleoside triphosphate hydrolases"/>
    <property type="match status" value="2"/>
</dbReference>
<dbReference type="Gene3D" id="1.20.1560.10">
    <property type="entry name" value="ABC transporter type 1, transmembrane domain"/>
    <property type="match status" value="2"/>
</dbReference>
<gene>
    <name evidence="14" type="ORF">CVT25_007025</name>
</gene>
<dbReference type="InParanoid" id="A0A409WY35"/>
<dbReference type="PANTHER" id="PTHR24223:SF456">
    <property type="entry name" value="MULTIDRUG RESISTANCE-ASSOCIATED PROTEIN LETHAL(2)03659"/>
    <property type="match status" value="1"/>
</dbReference>
<feature type="transmembrane region" description="Helical" evidence="11">
    <location>
        <begin position="406"/>
        <end position="429"/>
    </location>
</feature>
<dbReference type="InterPro" id="IPR036640">
    <property type="entry name" value="ABC1_TM_sf"/>
</dbReference>
<feature type="region of interest" description="Disordered" evidence="10">
    <location>
        <begin position="509"/>
        <end position="556"/>
    </location>
</feature>
<evidence type="ECO:0000256" key="6">
    <source>
        <dbReference type="ARBA" id="ARBA00022840"/>
    </source>
</evidence>
<reference evidence="14 15" key="1">
    <citation type="journal article" date="2018" name="Evol. Lett.">
        <title>Horizontal gene cluster transfer increased hallucinogenic mushroom diversity.</title>
        <authorList>
            <person name="Reynolds H.T."/>
            <person name="Vijayakumar V."/>
            <person name="Gluck-Thaler E."/>
            <person name="Korotkin H.B."/>
            <person name="Matheny P.B."/>
            <person name="Slot J.C."/>
        </authorList>
    </citation>
    <scope>NUCLEOTIDE SEQUENCE [LARGE SCALE GENOMIC DNA]</scope>
    <source>
        <strain evidence="14 15">2631</strain>
    </source>
</reference>
<evidence type="ECO:0000256" key="10">
    <source>
        <dbReference type="SAM" id="MobiDB-lite"/>
    </source>
</evidence>
<dbReference type="SMART" id="SM00382">
    <property type="entry name" value="AAA"/>
    <property type="match status" value="2"/>
</dbReference>
<evidence type="ECO:0000256" key="3">
    <source>
        <dbReference type="ARBA" id="ARBA00022448"/>
    </source>
</evidence>
<dbReference type="GO" id="GO:0005524">
    <property type="term" value="F:ATP binding"/>
    <property type="evidence" value="ECO:0007669"/>
    <property type="project" value="UniProtKB-KW"/>
</dbReference>
<evidence type="ECO:0000256" key="4">
    <source>
        <dbReference type="ARBA" id="ARBA00022692"/>
    </source>
</evidence>
<name>A0A409WY35_PSICY</name>
<keyword evidence="7 11" id="KW-1133">Transmembrane helix</keyword>
<dbReference type="InterPro" id="IPR003439">
    <property type="entry name" value="ABC_transporter-like_ATP-bd"/>
</dbReference>
<accession>A0A409WY35</accession>
<dbReference type="Proteomes" id="UP000283269">
    <property type="component" value="Unassembled WGS sequence"/>
</dbReference>
<dbReference type="CDD" id="cd18606">
    <property type="entry name" value="ABC_6TM_YOR1_D2_like"/>
    <property type="match status" value="1"/>
</dbReference>
<feature type="compositionally biased region" description="Basic and acidic residues" evidence="10">
    <location>
        <begin position="543"/>
        <end position="556"/>
    </location>
</feature>
<dbReference type="Gene3D" id="3.40.50.300">
    <property type="entry name" value="P-loop containing nucleotide triphosphate hydrolases"/>
    <property type="match status" value="2"/>
</dbReference>
<dbReference type="PROSITE" id="PS50893">
    <property type="entry name" value="ABC_TRANSPORTER_2"/>
    <property type="match status" value="2"/>
</dbReference>
<evidence type="ECO:0000313" key="15">
    <source>
        <dbReference type="Proteomes" id="UP000283269"/>
    </source>
</evidence>
<feature type="transmembrane region" description="Helical" evidence="11">
    <location>
        <begin position="1118"/>
        <end position="1138"/>
    </location>
</feature>
<dbReference type="GO" id="GO:0140359">
    <property type="term" value="F:ABC-type transporter activity"/>
    <property type="evidence" value="ECO:0007669"/>
    <property type="project" value="InterPro"/>
</dbReference>
<dbReference type="InterPro" id="IPR011527">
    <property type="entry name" value="ABC1_TM_dom"/>
</dbReference>
<dbReference type="CDD" id="cd03250">
    <property type="entry name" value="ABCC_MRP_domain1"/>
    <property type="match status" value="1"/>
</dbReference>
<dbReference type="InterPro" id="IPR017871">
    <property type="entry name" value="ABC_transporter-like_CS"/>
</dbReference>
<dbReference type="PROSITE" id="PS50929">
    <property type="entry name" value="ABC_TM1F"/>
    <property type="match status" value="2"/>
</dbReference>